<dbReference type="OrthoDB" id="3934656at2759"/>
<dbReference type="PRINTS" id="PR00385">
    <property type="entry name" value="P450"/>
</dbReference>
<dbReference type="Proteomes" id="UP000799772">
    <property type="component" value="Unassembled WGS sequence"/>
</dbReference>
<keyword evidence="5" id="KW-0503">Monooxygenase</keyword>
<keyword evidence="2 4" id="KW-0479">Metal-binding</keyword>
<dbReference type="InterPro" id="IPR001128">
    <property type="entry name" value="Cyt_P450"/>
</dbReference>
<dbReference type="PRINTS" id="PR00463">
    <property type="entry name" value="EP450I"/>
</dbReference>
<accession>A0A9P4I4N0</accession>
<evidence type="ECO:0000313" key="6">
    <source>
        <dbReference type="EMBL" id="KAF2092389.1"/>
    </source>
</evidence>
<protein>
    <submittedName>
        <fullName evidence="6">Cytochrome P450</fullName>
    </submittedName>
</protein>
<feature type="binding site" description="axial binding residue" evidence="4">
    <location>
        <position position="457"/>
    </location>
    <ligand>
        <name>heme</name>
        <dbReference type="ChEBI" id="CHEBI:30413"/>
    </ligand>
    <ligandPart>
        <name>Fe</name>
        <dbReference type="ChEBI" id="CHEBI:18248"/>
    </ligandPart>
</feature>
<comment type="caution">
    <text evidence="6">The sequence shown here is derived from an EMBL/GenBank/DDBJ whole genome shotgun (WGS) entry which is preliminary data.</text>
</comment>
<dbReference type="PROSITE" id="PS00086">
    <property type="entry name" value="CYTOCHROME_P450"/>
    <property type="match status" value="1"/>
</dbReference>
<organism evidence="6 7">
    <name type="scientific">Rhizodiscina lignyota</name>
    <dbReference type="NCBI Taxonomy" id="1504668"/>
    <lineage>
        <taxon>Eukaryota</taxon>
        <taxon>Fungi</taxon>
        <taxon>Dikarya</taxon>
        <taxon>Ascomycota</taxon>
        <taxon>Pezizomycotina</taxon>
        <taxon>Dothideomycetes</taxon>
        <taxon>Pleosporomycetidae</taxon>
        <taxon>Aulographales</taxon>
        <taxon>Rhizodiscinaceae</taxon>
        <taxon>Rhizodiscina</taxon>
    </lineage>
</organism>
<name>A0A9P4I4N0_9PEZI</name>
<evidence type="ECO:0000256" key="5">
    <source>
        <dbReference type="RuleBase" id="RU000461"/>
    </source>
</evidence>
<dbReference type="PANTHER" id="PTHR24305">
    <property type="entry name" value="CYTOCHROME P450"/>
    <property type="match status" value="1"/>
</dbReference>
<dbReference type="GO" id="GO:0004497">
    <property type="term" value="F:monooxygenase activity"/>
    <property type="evidence" value="ECO:0007669"/>
    <property type="project" value="UniProtKB-KW"/>
</dbReference>
<evidence type="ECO:0000256" key="2">
    <source>
        <dbReference type="ARBA" id="ARBA00022723"/>
    </source>
</evidence>
<dbReference type="InterPro" id="IPR036396">
    <property type="entry name" value="Cyt_P450_sf"/>
</dbReference>
<sequence length="510" mass="57828">MGPFLLFAGLGAILLLVLCARRIQLLRFPGPIVAKVSDSWRFNDVLNGHAHETALKLHNRLGTAVRMGPNTLSLSDPEVVKTVYSMKVPWKKSNFYSVADIVANGNPMHNLFSSRDEEWHEHAVRPIRPLYSMTKVLELEPRFDQTINLLLQCFDQAALVCKNAPCPLDLWVGAFTLDLNSNATFGKHGDFLRQESDLRDINTNERCHLFFDASKRQFQGVASLGQMPMMDYVIGQKAFWRKTKEMPDDPLPRLVAPAVRGRQMEKPTEMDDDQPPDLLSRFIGLMSTHPQVVYPSMVFGYSMSQLVAGSDTTASAILSTVYHTLKHPQVKEKLQVELCAADLSTPAQWYQVRNLKYLNAVISEAMRMTPGVGLVLERVVPAGGFTLPDGRYVPAGTIVGMNPWVLSRTKAVYGEDADHFNPERWLQREGESTERFKERERRMRDSDLGFGHGPRSCIGKSFALLVVHKLIATLFSVYDMELLDPDKEWKIQCWWFVYVSDVNVTLQRRK</sequence>
<evidence type="ECO:0000256" key="3">
    <source>
        <dbReference type="ARBA" id="ARBA00023004"/>
    </source>
</evidence>
<dbReference type="AlphaFoldDB" id="A0A9P4I4N0"/>
<keyword evidence="4 5" id="KW-0349">Heme</keyword>
<dbReference type="InterPro" id="IPR050121">
    <property type="entry name" value="Cytochrome_P450_monoxygenase"/>
</dbReference>
<dbReference type="InterPro" id="IPR002401">
    <property type="entry name" value="Cyt_P450_E_grp-I"/>
</dbReference>
<dbReference type="EMBL" id="ML978147">
    <property type="protein sequence ID" value="KAF2092389.1"/>
    <property type="molecule type" value="Genomic_DNA"/>
</dbReference>
<dbReference type="GO" id="GO:0020037">
    <property type="term" value="F:heme binding"/>
    <property type="evidence" value="ECO:0007669"/>
    <property type="project" value="InterPro"/>
</dbReference>
<keyword evidence="5" id="KW-0560">Oxidoreductase</keyword>
<dbReference type="Pfam" id="PF00067">
    <property type="entry name" value="p450"/>
    <property type="match status" value="1"/>
</dbReference>
<reference evidence="6" key="1">
    <citation type="journal article" date="2020" name="Stud. Mycol.">
        <title>101 Dothideomycetes genomes: a test case for predicting lifestyles and emergence of pathogens.</title>
        <authorList>
            <person name="Haridas S."/>
            <person name="Albert R."/>
            <person name="Binder M."/>
            <person name="Bloem J."/>
            <person name="Labutti K."/>
            <person name="Salamov A."/>
            <person name="Andreopoulos B."/>
            <person name="Baker S."/>
            <person name="Barry K."/>
            <person name="Bills G."/>
            <person name="Bluhm B."/>
            <person name="Cannon C."/>
            <person name="Castanera R."/>
            <person name="Culley D."/>
            <person name="Daum C."/>
            <person name="Ezra D."/>
            <person name="Gonzalez J."/>
            <person name="Henrissat B."/>
            <person name="Kuo A."/>
            <person name="Liang C."/>
            <person name="Lipzen A."/>
            <person name="Lutzoni F."/>
            <person name="Magnuson J."/>
            <person name="Mondo S."/>
            <person name="Nolan M."/>
            <person name="Ohm R."/>
            <person name="Pangilinan J."/>
            <person name="Park H.-J."/>
            <person name="Ramirez L."/>
            <person name="Alfaro M."/>
            <person name="Sun H."/>
            <person name="Tritt A."/>
            <person name="Yoshinaga Y."/>
            <person name="Zwiers L.-H."/>
            <person name="Turgeon B."/>
            <person name="Goodwin S."/>
            <person name="Spatafora J."/>
            <person name="Crous P."/>
            <person name="Grigoriev I."/>
        </authorList>
    </citation>
    <scope>NUCLEOTIDE SEQUENCE</scope>
    <source>
        <strain evidence="6">CBS 133067</strain>
    </source>
</reference>
<keyword evidence="3 4" id="KW-0408">Iron</keyword>
<dbReference type="Gene3D" id="1.10.630.10">
    <property type="entry name" value="Cytochrome P450"/>
    <property type="match status" value="1"/>
</dbReference>
<comment type="similarity">
    <text evidence="5">Belongs to the cytochrome P450 family.</text>
</comment>
<evidence type="ECO:0000256" key="1">
    <source>
        <dbReference type="ARBA" id="ARBA00001971"/>
    </source>
</evidence>
<comment type="cofactor">
    <cofactor evidence="1 4">
        <name>heme</name>
        <dbReference type="ChEBI" id="CHEBI:30413"/>
    </cofactor>
</comment>
<dbReference type="InterPro" id="IPR017972">
    <property type="entry name" value="Cyt_P450_CS"/>
</dbReference>
<dbReference type="PANTHER" id="PTHR24305:SF180">
    <property type="entry name" value="P450, PUTATIVE (EUROFUNG)-RELATED"/>
    <property type="match status" value="1"/>
</dbReference>
<dbReference type="GO" id="GO:0005506">
    <property type="term" value="F:iron ion binding"/>
    <property type="evidence" value="ECO:0007669"/>
    <property type="project" value="InterPro"/>
</dbReference>
<dbReference type="CDD" id="cd11060">
    <property type="entry name" value="CYP57A1-like"/>
    <property type="match status" value="1"/>
</dbReference>
<gene>
    <name evidence="6" type="ORF">NA57DRAFT_62501</name>
</gene>
<dbReference type="SUPFAM" id="SSF48264">
    <property type="entry name" value="Cytochrome P450"/>
    <property type="match status" value="1"/>
</dbReference>
<evidence type="ECO:0000256" key="4">
    <source>
        <dbReference type="PIRSR" id="PIRSR602401-1"/>
    </source>
</evidence>
<proteinExistence type="inferred from homology"/>
<dbReference type="GO" id="GO:0016705">
    <property type="term" value="F:oxidoreductase activity, acting on paired donors, with incorporation or reduction of molecular oxygen"/>
    <property type="evidence" value="ECO:0007669"/>
    <property type="project" value="InterPro"/>
</dbReference>
<keyword evidence="7" id="KW-1185">Reference proteome</keyword>
<evidence type="ECO:0000313" key="7">
    <source>
        <dbReference type="Proteomes" id="UP000799772"/>
    </source>
</evidence>